<proteinExistence type="predicted"/>
<accession>A0A7J5ZWE2</accession>
<comment type="caution">
    <text evidence="3">The sequence shown here is derived from an EMBL/GenBank/DDBJ whole genome shotgun (WGS) entry which is preliminary data.</text>
</comment>
<keyword evidence="4" id="KW-1185">Reference proteome</keyword>
<dbReference type="PANTHER" id="PTHR45784">
    <property type="entry name" value="C-TYPE LECTIN DOMAIN FAMILY 20 MEMBER A-RELATED"/>
    <property type="match status" value="1"/>
</dbReference>
<organism evidence="3 4">
    <name type="scientific">Ameiurus melas</name>
    <name type="common">Black bullhead</name>
    <name type="synonym">Silurus melas</name>
    <dbReference type="NCBI Taxonomy" id="219545"/>
    <lineage>
        <taxon>Eukaryota</taxon>
        <taxon>Metazoa</taxon>
        <taxon>Chordata</taxon>
        <taxon>Craniata</taxon>
        <taxon>Vertebrata</taxon>
        <taxon>Euteleostomi</taxon>
        <taxon>Actinopterygii</taxon>
        <taxon>Neopterygii</taxon>
        <taxon>Teleostei</taxon>
        <taxon>Ostariophysi</taxon>
        <taxon>Siluriformes</taxon>
        <taxon>Ictaluridae</taxon>
        <taxon>Ameiurus</taxon>
    </lineage>
</organism>
<gene>
    <name evidence="3" type="ORF">AMELA_G00229060</name>
</gene>
<keyword evidence="1" id="KW-0732">Signal</keyword>
<dbReference type="AlphaFoldDB" id="A0A7J5ZWE2"/>
<reference evidence="3 4" key="1">
    <citation type="submission" date="2020-02" db="EMBL/GenBank/DDBJ databases">
        <title>A chromosome-scale genome assembly of the black bullhead catfish (Ameiurus melas).</title>
        <authorList>
            <person name="Wen M."/>
            <person name="Zham M."/>
            <person name="Cabau C."/>
            <person name="Klopp C."/>
            <person name="Donnadieu C."/>
            <person name="Roques C."/>
            <person name="Bouchez O."/>
            <person name="Lampietro C."/>
            <person name="Jouanno E."/>
            <person name="Herpin A."/>
            <person name="Louis A."/>
            <person name="Berthelot C."/>
            <person name="Parey E."/>
            <person name="Roest-Crollius H."/>
            <person name="Braasch I."/>
            <person name="Postlethwait J."/>
            <person name="Robinson-Rechavi M."/>
            <person name="Echchiki A."/>
            <person name="Begum T."/>
            <person name="Montfort J."/>
            <person name="Schartl M."/>
            <person name="Bobe J."/>
            <person name="Guiguen Y."/>
        </authorList>
    </citation>
    <scope>NUCLEOTIDE SEQUENCE [LARGE SCALE GENOMIC DNA]</scope>
    <source>
        <strain evidence="3">M_S1</strain>
        <tissue evidence="3">Blood</tissue>
    </source>
</reference>
<feature type="chain" id="PRO_5029620644" description="C-type lectin domain-containing protein" evidence="1">
    <location>
        <begin position="19"/>
        <end position="104"/>
    </location>
</feature>
<dbReference type="SUPFAM" id="SSF56436">
    <property type="entry name" value="C-type lectin-like"/>
    <property type="match status" value="1"/>
</dbReference>
<dbReference type="PROSITE" id="PS50041">
    <property type="entry name" value="C_TYPE_LECTIN_2"/>
    <property type="match status" value="1"/>
</dbReference>
<dbReference type="PANTHER" id="PTHR45784:SF3">
    <property type="entry name" value="C-TYPE LECTIN DOMAIN FAMILY 4 MEMBER K-LIKE-RELATED"/>
    <property type="match status" value="1"/>
</dbReference>
<dbReference type="InterPro" id="IPR001304">
    <property type="entry name" value="C-type_lectin-like"/>
</dbReference>
<evidence type="ECO:0000256" key="1">
    <source>
        <dbReference type="SAM" id="SignalP"/>
    </source>
</evidence>
<evidence type="ECO:0000313" key="4">
    <source>
        <dbReference type="Proteomes" id="UP000593565"/>
    </source>
</evidence>
<dbReference type="Gene3D" id="3.10.100.10">
    <property type="entry name" value="Mannose-Binding Protein A, subunit A"/>
    <property type="match status" value="1"/>
</dbReference>
<protein>
    <recommendedName>
        <fullName evidence="2">C-type lectin domain-containing protein</fullName>
    </recommendedName>
</protein>
<dbReference type="Proteomes" id="UP000593565">
    <property type="component" value="Unassembled WGS sequence"/>
</dbReference>
<evidence type="ECO:0000313" key="3">
    <source>
        <dbReference type="EMBL" id="KAF4074944.1"/>
    </source>
</evidence>
<feature type="signal peptide" evidence="1">
    <location>
        <begin position="1"/>
        <end position="18"/>
    </location>
</feature>
<evidence type="ECO:0000259" key="2">
    <source>
        <dbReference type="PROSITE" id="PS50041"/>
    </source>
</evidence>
<dbReference type="Pfam" id="PF00059">
    <property type="entry name" value="Lectin_C"/>
    <property type="match status" value="1"/>
</dbReference>
<sequence>MVLLISVTLLFSVCGIGAYIPHRYHFVNENKTWSEAQNYCRVKYTDLASINDMGEMMKLNYTLKNETVKKAWIGLQREGIGEWQWSLADQTYTYRNWSSREPNN</sequence>
<dbReference type="EMBL" id="JAAGNN010000021">
    <property type="protein sequence ID" value="KAF4074944.1"/>
    <property type="molecule type" value="Genomic_DNA"/>
</dbReference>
<dbReference type="InterPro" id="IPR016187">
    <property type="entry name" value="CTDL_fold"/>
</dbReference>
<feature type="non-terminal residue" evidence="3">
    <location>
        <position position="1"/>
    </location>
</feature>
<feature type="domain" description="C-type lectin" evidence="2">
    <location>
        <begin position="19"/>
        <end position="104"/>
    </location>
</feature>
<name>A0A7J5ZWE2_AMEME</name>
<dbReference type="InterPro" id="IPR016186">
    <property type="entry name" value="C-type_lectin-like/link_sf"/>
</dbReference>